<protein>
    <submittedName>
        <fullName evidence="1">Uncharacterized protein</fullName>
    </submittedName>
</protein>
<dbReference type="Proteomes" id="UP000324800">
    <property type="component" value="Unassembled WGS sequence"/>
</dbReference>
<evidence type="ECO:0000313" key="2">
    <source>
        <dbReference type="Proteomes" id="UP000324800"/>
    </source>
</evidence>
<accession>A0A5J4R5U8</accession>
<feature type="non-terminal residue" evidence="1">
    <location>
        <position position="1"/>
    </location>
</feature>
<reference evidence="1 2" key="1">
    <citation type="submission" date="2019-03" db="EMBL/GenBank/DDBJ databases">
        <title>Single cell metagenomics reveals metabolic interactions within the superorganism composed of flagellate Streblomastix strix and complex community of Bacteroidetes bacteria on its surface.</title>
        <authorList>
            <person name="Treitli S.C."/>
            <person name="Kolisko M."/>
            <person name="Husnik F."/>
            <person name="Keeling P."/>
            <person name="Hampl V."/>
        </authorList>
    </citation>
    <scope>NUCLEOTIDE SEQUENCE [LARGE SCALE GENOMIC DNA]</scope>
    <source>
        <strain evidence="1">ST1C</strain>
    </source>
</reference>
<comment type="caution">
    <text evidence="1">The sequence shown here is derived from an EMBL/GenBank/DDBJ whole genome shotgun (WGS) entry which is preliminary data.</text>
</comment>
<proteinExistence type="predicted"/>
<dbReference type="AlphaFoldDB" id="A0A5J4R5U8"/>
<dbReference type="EMBL" id="SNRW01043312">
    <property type="protein sequence ID" value="KAA6328480.1"/>
    <property type="molecule type" value="Genomic_DNA"/>
</dbReference>
<evidence type="ECO:0000313" key="1">
    <source>
        <dbReference type="EMBL" id="KAA6328480.1"/>
    </source>
</evidence>
<organism evidence="1 2">
    <name type="scientific">Streblomastix strix</name>
    <dbReference type="NCBI Taxonomy" id="222440"/>
    <lineage>
        <taxon>Eukaryota</taxon>
        <taxon>Metamonada</taxon>
        <taxon>Preaxostyla</taxon>
        <taxon>Oxymonadida</taxon>
        <taxon>Streblomastigidae</taxon>
        <taxon>Streblomastix</taxon>
    </lineage>
</organism>
<name>A0A5J4R5U8_9EUKA</name>
<sequence>YQTNHVKIVYIQTFSSNAPVPPPLTPVQDMRMKLECYYAGAITDS</sequence>
<gene>
    <name evidence="1" type="ORF">EZS28_053711</name>
</gene>